<evidence type="ECO:0000313" key="2">
    <source>
        <dbReference type="Proteomes" id="UP000241426"/>
    </source>
</evidence>
<sequence length="747" mass="83026">MIGLAKAFIGTVVKELDVNALSYSEGGNIDDCVGVLRELRDDGFLLPESDFVRIFLSSVRRGIENDRDLSDSDLQWWLVDTNDMNVPDAEKAKAVAERIFRIIDSNVSIRTVKKSFNDYCDYRDLESFSLNSLSKCISKAIEAEIVDEIQISSTVDGHDNKDNSNSVANHIPDNGIVNDAEDIRATKSEAFISVSDYLSAINDVARTNFKIKEAVRYTDESTLSGMELSVNQFYKRLAHSVTRVEMTEMVAWFDAVINHSLFNEDTMIVKSPDGLVDYLATMSNITDMANKISLAGKNVFQKTIDHAGNEIISFTKAGSGLPDVAYLDAGEIKIAYASASNGVDVEQNQFLRHSVEAGFYNSCLKDLLSEYSILKNDLVKKTLKDITREFKCGEDSTVWFGSYYEVRSKDSSSYLSAITTLVNNIALQCGDVNRNDLIDIKNGAQFFASRSQLTRSLFASRLLAFKNGNMSKDDVLKHELTKSDIDKLTANDCKFITRNPYREVNPFFSNIDEKSEYGDTINHLISKVKNYSESIIKQGMHRLAFSTIADSYSDFKIPVSSVIRMMNKLDFVTSFEDSSIDKQIKASHELMTLLLLASEKDELALPLRKEISDVSSTLNGASVPSFDGDSNVYSNGIYASERASILRSFAVFASNLKESITSATGESVDELIELFFGEENKEQVKESIANGSLGKLGNIVSSLDLGASELPEIKRTTHMALEYANMFATTHLKSELSKNVVVKNKLN</sequence>
<dbReference type="AlphaFoldDB" id="A0A2T3KMV6"/>
<dbReference type="EMBL" id="PYNF01000002">
    <property type="protein sequence ID" value="PSV01133.1"/>
    <property type="molecule type" value="Genomic_DNA"/>
</dbReference>
<dbReference type="Proteomes" id="UP000241426">
    <property type="component" value="Unassembled WGS sequence"/>
</dbReference>
<organism evidence="1 2">
    <name type="scientific">Photobacterium kishitanii</name>
    <dbReference type="NCBI Taxonomy" id="318456"/>
    <lineage>
        <taxon>Bacteria</taxon>
        <taxon>Pseudomonadati</taxon>
        <taxon>Pseudomonadota</taxon>
        <taxon>Gammaproteobacteria</taxon>
        <taxon>Vibrionales</taxon>
        <taxon>Vibrionaceae</taxon>
        <taxon>Photobacterium</taxon>
    </lineage>
</organism>
<name>A0A2T3KMV6_9GAMM</name>
<comment type="caution">
    <text evidence="1">The sequence shown here is derived from an EMBL/GenBank/DDBJ whole genome shotgun (WGS) entry which is preliminary data.</text>
</comment>
<accession>A0A2T3KMV6</accession>
<reference evidence="1 2" key="1">
    <citation type="submission" date="2018-01" db="EMBL/GenBank/DDBJ databases">
        <title>Whole genome sequencing of Histamine producing bacteria.</title>
        <authorList>
            <person name="Butler K."/>
        </authorList>
    </citation>
    <scope>NUCLEOTIDE SEQUENCE [LARGE SCALE GENOMIC DNA]</scope>
    <source>
        <strain evidence="1 2">FS-7.2</strain>
    </source>
</reference>
<evidence type="ECO:0000313" key="1">
    <source>
        <dbReference type="EMBL" id="PSV01133.1"/>
    </source>
</evidence>
<proteinExistence type="predicted"/>
<gene>
    <name evidence="1" type="ORF">C9J27_03680</name>
</gene>
<protein>
    <submittedName>
        <fullName evidence="1">Uncharacterized protein</fullName>
    </submittedName>
</protein>